<accession>A0A8J5VSR4</accession>
<organism evidence="1 2">
    <name type="scientific">Zizania palustris</name>
    <name type="common">Northern wild rice</name>
    <dbReference type="NCBI Taxonomy" id="103762"/>
    <lineage>
        <taxon>Eukaryota</taxon>
        <taxon>Viridiplantae</taxon>
        <taxon>Streptophyta</taxon>
        <taxon>Embryophyta</taxon>
        <taxon>Tracheophyta</taxon>
        <taxon>Spermatophyta</taxon>
        <taxon>Magnoliopsida</taxon>
        <taxon>Liliopsida</taxon>
        <taxon>Poales</taxon>
        <taxon>Poaceae</taxon>
        <taxon>BOP clade</taxon>
        <taxon>Oryzoideae</taxon>
        <taxon>Oryzeae</taxon>
        <taxon>Zizaniinae</taxon>
        <taxon>Zizania</taxon>
    </lineage>
</organism>
<dbReference type="EMBL" id="JAAALK010000282">
    <property type="protein sequence ID" value="KAG8079635.1"/>
    <property type="molecule type" value="Genomic_DNA"/>
</dbReference>
<evidence type="ECO:0000313" key="1">
    <source>
        <dbReference type="EMBL" id="KAG8079635.1"/>
    </source>
</evidence>
<sequence>MRRAPNGRLWMANACGGRMGAEALAAGHARAEASTVGRAQQGGRAAHATWRAMAGLRGWQARWELGGRATRAKVAGAQWELRWRALGVSVVGLVGVRVQGYVDTDAMDVWCETSGGHNFF</sequence>
<dbReference type="AlphaFoldDB" id="A0A8J5VSR4"/>
<keyword evidence="2" id="KW-1185">Reference proteome</keyword>
<comment type="caution">
    <text evidence="1">The sequence shown here is derived from an EMBL/GenBank/DDBJ whole genome shotgun (WGS) entry which is preliminary data.</text>
</comment>
<gene>
    <name evidence="1" type="ORF">GUJ93_ZPchr0007g5494</name>
</gene>
<protein>
    <submittedName>
        <fullName evidence="1">Uncharacterized protein</fullName>
    </submittedName>
</protein>
<evidence type="ECO:0000313" key="2">
    <source>
        <dbReference type="Proteomes" id="UP000729402"/>
    </source>
</evidence>
<dbReference type="Proteomes" id="UP000729402">
    <property type="component" value="Unassembled WGS sequence"/>
</dbReference>
<reference evidence="1" key="1">
    <citation type="journal article" date="2021" name="bioRxiv">
        <title>Whole Genome Assembly and Annotation of Northern Wild Rice, Zizania palustris L., Supports a Whole Genome Duplication in the Zizania Genus.</title>
        <authorList>
            <person name="Haas M."/>
            <person name="Kono T."/>
            <person name="Macchietto M."/>
            <person name="Millas R."/>
            <person name="McGilp L."/>
            <person name="Shao M."/>
            <person name="Duquette J."/>
            <person name="Hirsch C.N."/>
            <person name="Kimball J."/>
        </authorList>
    </citation>
    <scope>NUCLEOTIDE SEQUENCE</scope>
    <source>
        <tissue evidence="1">Fresh leaf tissue</tissue>
    </source>
</reference>
<name>A0A8J5VSR4_ZIZPA</name>
<reference evidence="1" key="2">
    <citation type="submission" date="2021-02" db="EMBL/GenBank/DDBJ databases">
        <authorList>
            <person name="Kimball J.A."/>
            <person name="Haas M.W."/>
            <person name="Macchietto M."/>
            <person name="Kono T."/>
            <person name="Duquette J."/>
            <person name="Shao M."/>
        </authorList>
    </citation>
    <scope>NUCLEOTIDE SEQUENCE</scope>
    <source>
        <tissue evidence="1">Fresh leaf tissue</tissue>
    </source>
</reference>
<proteinExistence type="predicted"/>